<comment type="caution">
    <text evidence="2">The sequence shown here is derived from an EMBL/GenBank/DDBJ whole genome shotgun (WGS) entry which is preliminary data.</text>
</comment>
<feature type="domain" description="Sialidase" evidence="1">
    <location>
        <begin position="1"/>
        <end position="115"/>
    </location>
</feature>
<dbReference type="SUPFAM" id="SSF50939">
    <property type="entry name" value="Sialidases"/>
    <property type="match status" value="1"/>
</dbReference>
<gene>
    <name evidence="2" type="ORF">TraAM80_02102</name>
</gene>
<protein>
    <submittedName>
        <fullName evidence="2">Sialidase</fullName>
    </submittedName>
</protein>
<dbReference type="Proteomes" id="UP000283634">
    <property type="component" value="Unassembled WGS sequence"/>
</dbReference>
<proteinExistence type="predicted"/>
<dbReference type="VEuPathDB" id="TriTrypDB:TRSC58_02495"/>
<dbReference type="Gene3D" id="2.120.10.10">
    <property type="match status" value="1"/>
</dbReference>
<dbReference type="InterPro" id="IPR011040">
    <property type="entry name" value="Sialidase"/>
</dbReference>
<dbReference type="InterPro" id="IPR036278">
    <property type="entry name" value="Sialidase_sf"/>
</dbReference>
<dbReference type="OrthoDB" id="241759at2759"/>
<keyword evidence="3" id="KW-1185">Reference proteome</keyword>
<feature type="non-terminal residue" evidence="2">
    <location>
        <position position="131"/>
    </location>
</feature>
<dbReference type="AlphaFoldDB" id="A0A422NW04"/>
<dbReference type="Pfam" id="PF13859">
    <property type="entry name" value="BNR_3"/>
    <property type="match status" value="1"/>
</dbReference>
<accession>A0A422NW04</accession>
<dbReference type="EMBL" id="MKGL01000045">
    <property type="protein sequence ID" value="RNF09618.1"/>
    <property type="molecule type" value="Genomic_DNA"/>
</dbReference>
<organism evidence="2 3">
    <name type="scientific">Trypanosoma rangeli</name>
    <dbReference type="NCBI Taxonomy" id="5698"/>
    <lineage>
        <taxon>Eukaryota</taxon>
        <taxon>Discoba</taxon>
        <taxon>Euglenozoa</taxon>
        <taxon>Kinetoplastea</taxon>
        <taxon>Metakinetoplastina</taxon>
        <taxon>Trypanosomatida</taxon>
        <taxon>Trypanosomatidae</taxon>
        <taxon>Trypanosoma</taxon>
        <taxon>Herpetosoma</taxon>
    </lineage>
</organism>
<name>A0A422NW04_TRYRA</name>
<reference evidence="2 3" key="1">
    <citation type="journal article" date="2018" name="BMC Genomics">
        <title>Genomic comparison of Trypanosoma conorhini and Trypanosoma rangeli to Trypanosoma cruzi strains of high and low virulence.</title>
        <authorList>
            <person name="Bradwell K.R."/>
            <person name="Koparde V.N."/>
            <person name="Matveyev A.V."/>
            <person name="Serrano M.G."/>
            <person name="Alves J.M."/>
            <person name="Parikh H."/>
            <person name="Huang B."/>
            <person name="Lee V."/>
            <person name="Espinosa-Alvarez O."/>
            <person name="Ortiz P.A."/>
            <person name="Costa-Martins A.G."/>
            <person name="Teixeira M.M."/>
            <person name="Buck G.A."/>
        </authorList>
    </citation>
    <scope>NUCLEOTIDE SEQUENCE [LARGE SCALE GENOMIC DNA]</scope>
    <source>
        <strain evidence="2 3">AM80</strain>
    </source>
</reference>
<dbReference type="CDD" id="cd15482">
    <property type="entry name" value="Sialidase_non-viral"/>
    <property type="match status" value="1"/>
</dbReference>
<sequence>MVAIADARYETSYDNSFIETSVKYSVDDGATWNTKIAIKNSRASSVSRVMDATVIVKGNKLYVLVGSVNKTRNSWTQHRDGSDWEPLLVVGEVKKSAVNGKTTTTISWGKPLSLKPLFPAEFEGILTKEFL</sequence>
<dbReference type="GeneID" id="40326035"/>
<evidence type="ECO:0000259" key="1">
    <source>
        <dbReference type="Pfam" id="PF13859"/>
    </source>
</evidence>
<dbReference type="RefSeq" id="XP_029241085.1">
    <property type="nucleotide sequence ID" value="XM_029379119.1"/>
</dbReference>
<evidence type="ECO:0000313" key="3">
    <source>
        <dbReference type="Proteomes" id="UP000283634"/>
    </source>
</evidence>
<evidence type="ECO:0000313" key="2">
    <source>
        <dbReference type="EMBL" id="RNF09618.1"/>
    </source>
</evidence>